<dbReference type="EMBL" id="JAPQKN010000008">
    <property type="protein sequence ID" value="KAJ5151038.1"/>
    <property type="molecule type" value="Genomic_DNA"/>
</dbReference>
<protein>
    <submittedName>
        <fullName evidence="2">Uncharacterized protein</fullName>
    </submittedName>
</protein>
<reference evidence="2" key="2">
    <citation type="journal article" date="2023" name="IMA Fungus">
        <title>Comparative genomic study of the Penicillium genus elucidates a diverse pangenome and 15 lateral gene transfer events.</title>
        <authorList>
            <person name="Petersen C."/>
            <person name="Sorensen T."/>
            <person name="Nielsen M.R."/>
            <person name="Sondergaard T.E."/>
            <person name="Sorensen J.L."/>
            <person name="Fitzpatrick D.A."/>
            <person name="Frisvad J.C."/>
            <person name="Nielsen K.L."/>
        </authorList>
    </citation>
    <scope>NUCLEOTIDE SEQUENCE</scope>
    <source>
        <strain evidence="2">IBT 26290</strain>
    </source>
</reference>
<evidence type="ECO:0000313" key="2">
    <source>
        <dbReference type="EMBL" id="KAJ5151038.1"/>
    </source>
</evidence>
<evidence type="ECO:0000256" key="1">
    <source>
        <dbReference type="SAM" id="SignalP"/>
    </source>
</evidence>
<dbReference type="GeneID" id="81431590"/>
<accession>A0A9W9HJJ1</accession>
<dbReference type="RefSeq" id="XP_056538371.1">
    <property type="nucleotide sequence ID" value="XM_056692414.1"/>
</dbReference>
<dbReference type="OrthoDB" id="4691160at2759"/>
<sequence length="116" mass="12460">MQYRILFTAFVFGLGTTALASLPPTNSKWAQLRLYGSPGCDANNLLELGVYGSQKNTCISLDQYGAIEAVNITSIFDECELYLYEDAGCAVEERIGISGCVSGDSPYKGLVLACDV</sequence>
<reference evidence="2" key="1">
    <citation type="submission" date="2022-11" db="EMBL/GenBank/DDBJ databases">
        <authorList>
            <person name="Petersen C."/>
        </authorList>
    </citation>
    <scope>NUCLEOTIDE SEQUENCE</scope>
    <source>
        <strain evidence="2">IBT 26290</strain>
    </source>
</reference>
<dbReference type="Proteomes" id="UP001149163">
    <property type="component" value="Unassembled WGS sequence"/>
</dbReference>
<proteinExistence type="predicted"/>
<dbReference type="AlphaFoldDB" id="A0A9W9HJJ1"/>
<keyword evidence="3" id="KW-1185">Reference proteome</keyword>
<comment type="caution">
    <text evidence="2">The sequence shown here is derived from an EMBL/GenBank/DDBJ whole genome shotgun (WGS) entry which is preliminary data.</text>
</comment>
<evidence type="ECO:0000313" key="3">
    <source>
        <dbReference type="Proteomes" id="UP001149163"/>
    </source>
</evidence>
<keyword evidence="1" id="KW-0732">Signal</keyword>
<name>A0A9W9HJJ1_9EURO</name>
<organism evidence="2 3">
    <name type="scientific">Penicillium canariense</name>
    <dbReference type="NCBI Taxonomy" id="189055"/>
    <lineage>
        <taxon>Eukaryota</taxon>
        <taxon>Fungi</taxon>
        <taxon>Dikarya</taxon>
        <taxon>Ascomycota</taxon>
        <taxon>Pezizomycotina</taxon>
        <taxon>Eurotiomycetes</taxon>
        <taxon>Eurotiomycetidae</taxon>
        <taxon>Eurotiales</taxon>
        <taxon>Aspergillaceae</taxon>
        <taxon>Penicillium</taxon>
    </lineage>
</organism>
<feature type="chain" id="PRO_5040969265" evidence="1">
    <location>
        <begin position="21"/>
        <end position="116"/>
    </location>
</feature>
<gene>
    <name evidence="2" type="ORF">N7482_010290</name>
</gene>
<feature type="signal peptide" evidence="1">
    <location>
        <begin position="1"/>
        <end position="20"/>
    </location>
</feature>